<evidence type="ECO:0000256" key="1">
    <source>
        <dbReference type="ARBA" id="ARBA00009013"/>
    </source>
</evidence>
<dbReference type="PANTHER" id="PTHR33495:SF13">
    <property type="entry name" value="ANTI-SIGMA-F FACTOR ANTAGONIST RSFB"/>
    <property type="match status" value="1"/>
</dbReference>
<proteinExistence type="inferred from homology"/>
<dbReference type="AlphaFoldDB" id="A0A1H9WFD5"/>
<comment type="similarity">
    <text evidence="1 2">Belongs to the anti-sigma-factor antagonist family.</text>
</comment>
<dbReference type="Gene3D" id="3.30.750.24">
    <property type="entry name" value="STAS domain"/>
    <property type="match status" value="1"/>
</dbReference>
<gene>
    <name evidence="4" type="ORF">SAMN04488000_12246</name>
</gene>
<dbReference type="PANTHER" id="PTHR33495">
    <property type="entry name" value="ANTI-SIGMA FACTOR ANTAGONIST TM_1081-RELATED-RELATED"/>
    <property type="match status" value="1"/>
</dbReference>
<dbReference type="OrthoDB" id="3695673at2"/>
<sequence length="124" mass="12484">MTVEPAEGTAADVQTADRDGVLVATVTGELDAATVDAAGTALTELLDKQPAALVVDLAVSFLSSAGLSMLLKLHGRAQNDGIGFAIVAQDNAAQHPLFISGLSEVLPLAETVDAAVESVRGSGD</sequence>
<dbReference type="Pfam" id="PF01740">
    <property type="entry name" value="STAS"/>
    <property type="match status" value="1"/>
</dbReference>
<protein>
    <recommendedName>
        <fullName evidence="2">Anti-sigma factor antagonist</fullName>
    </recommendedName>
</protein>
<reference evidence="5" key="1">
    <citation type="submission" date="2016-10" db="EMBL/GenBank/DDBJ databases">
        <authorList>
            <person name="Varghese N."/>
            <person name="Submissions S."/>
        </authorList>
    </citation>
    <scope>NUCLEOTIDE SEQUENCE [LARGE SCALE GENOMIC DNA]</scope>
    <source>
        <strain evidence="5">DSM 44437</strain>
    </source>
</reference>
<dbReference type="GO" id="GO:0043856">
    <property type="term" value="F:anti-sigma factor antagonist activity"/>
    <property type="evidence" value="ECO:0007669"/>
    <property type="project" value="InterPro"/>
</dbReference>
<dbReference type="PROSITE" id="PS50801">
    <property type="entry name" value="STAS"/>
    <property type="match status" value="1"/>
</dbReference>
<dbReference type="CDD" id="cd07043">
    <property type="entry name" value="STAS_anti-anti-sigma_factors"/>
    <property type="match status" value="1"/>
</dbReference>
<evidence type="ECO:0000256" key="2">
    <source>
        <dbReference type="RuleBase" id="RU003749"/>
    </source>
</evidence>
<organism evidence="4 5">
    <name type="scientific">Lentzea albida</name>
    <dbReference type="NCBI Taxonomy" id="65499"/>
    <lineage>
        <taxon>Bacteria</taxon>
        <taxon>Bacillati</taxon>
        <taxon>Actinomycetota</taxon>
        <taxon>Actinomycetes</taxon>
        <taxon>Pseudonocardiales</taxon>
        <taxon>Pseudonocardiaceae</taxon>
        <taxon>Lentzea</taxon>
    </lineage>
</organism>
<accession>A0A1H9WFD5</accession>
<dbReference type="NCBIfam" id="TIGR00377">
    <property type="entry name" value="ant_ant_sig"/>
    <property type="match status" value="1"/>
</dbReference>
<dbReference type="EMBL" id="FOFV01000022">
    <property type="protein sequence ID" value="SES32642.1"/>
    <property type="molecule type" value="Genomic_DNA"/>
</dbReference>
<dbReference type="RefSeq" id="WP_089925098.1">
    <property type="nucleotide sequence ID" value="NZ_FOFV01000022.1"/>
</dbReference>
<keyword evidence="5" id="KW-1185">Reference proteome</keyword>
<feature type="domain" description="STAS" evidence="3">
    <location>
        <begin position="11"/>
        <end position="119"/>
    </location>
</feature>
<name>A0A1H9WFD5_9PSEU</name>
<dbReference type="STRING" id="65499.SAMN04488000_12246"/>
<dbReference type="SUPFAM" id="SSF52091">
    <property type="entry name" value="SpoIIaa-like"/>
    <property type="match status" value="1"/>
</dbReference>
<evidence type="ECO:0000313" key="4">
    <source>
        <dbReference type="EMBL" id="SES32642.1"/>
    </source>
</evidence>
<evidence type="ECO:0000259" key="3">
    <source>
        <dbReference type="PROSITE" id="PS50801"/>
    </source>
</evidence>
<dbReference type="Proteomes" id="UP000199503">
    <property type="component" value="Unassembled WGS sequence"/>
</dbReference>
<dbReference type="InterPro" id="IPR003658">
    <property type="entry name" value="Anti-sigma_ant"/>
</dbReference>
<dbReference type="InterPro" id="IPR002645">
    <property type="entry name" value="STAS_dom"/>
</dbReference>
<dbReference type="InterPro" id="IPR036513">
    <property type="entry name" value="STAS_dom_sf"/>
</dbReference>
<evidence type="ECO:0000313" key="5">
    <source>
        <dbReference type="Proteomes" id="UP000199503"/>
    </source>
</evidence>